<comment type="subcellular location">
    <subcellularLocation>
        <location evidence="1">Cell outer membrane</location>
        <topology evidence="1">Multi-pass membrane protein</topology>
    </subcellularLocation>
</comment>
<name>Q13GZ3_PARXL</name>
<dbReference type="GO" id="GO:0015288">
    <property type="term" value="F:porin activity"/>
    <property type="evidence" value="ECO:0007669"/>
    <property type="project" value="UniProtKB-KW"/>
</dbReference>
<evidence type="ECO:0000259" key="11">
    <source>
        <dbReference type="Pfam" id="PF13609"/>
    </source>
</evidence>
<gene>
    <name evidence="12" type="ORF">Bxe_C0730</name>
</gene>
<dbReference type="Gene3D" id="2.40.160.10">
    <property type="entry name" value="Porin"/>
    <property type="match status" value="1"/>
</dbReference>
<keyword evidence="13" id="KW-1185">Reference proteome</keyword>
<evidence type="ECO:0000256" key="3">
    <source>
        <dbReference type="ARBA" id="ARBA00022448"/>
    </source>
</evidence>
<feature type="domain" description="Porin" evidence="11">
    <location>
        <begin position="20"/>
        <end position="337"/>
    </location>
</feature>
<dbReference type="CDD" id="cd00342">
    <property type="entry name" value="gram_neg_porins"/>
    <property type="match status" value="1"/>
</dbReference>
<dbReference type="KEGG" id="bxe:Bxe_C0730"/>
<dbReference type="SUPFAM" id="SSF56935">
    <property type="entry name" value="Porins"/>
    <property type="match status" value="1"/>
</dbReference>
<keyword evidence="6" id="KW-0732">Signal</keyword>
<dbReference type="RefSeq" id="WP_011493902.1">
    <property type="nucleotide sequence ID" value="NC_007953.1"/>
</dbReference>
<keyword evidence="4" id="KW-1134">Transmembrane beta strand</keyword>
<dbReference type="InterPro" id="IPR033900">
    <property type="entry name" value="Gram_neg_porin_domain"/>
</dbReference>
<sequence length="369" mass="39078">MKSTFNRDQLAITIAISGIALVPWCSTAHADENFVQMYGIVDAAVGYVSDVSGHSSVREIPGTVADRFGLRGQEALGGNSYAIFTLENGFNVNDGTIGQGSSGTTRIFGRQAFVGLQFPALTVTAGRQYDMMYDMFSYSAASYLSPYWYRPGTAANLVGANGSSADFDRLGGVRVDNSVKVSTSAIPGWTFSSMVGLGGQPGTLSDGSTVSAGVRYQGKALGVGAAYTNFKEADGTSNYVTWAVGSNYVIRSLTLTALYTSTQYSRTSDSVKVFEAGVKYQFTPAVYVGAAYAFMLPNHDASNVILRGNHNQAGIDIDYSFSKRTDVYAMAIYQRASGGNAAQIFILPSTGIGGGSTQTLVAVGIRTRF</sequence>
<dbReference type="PANTHER" id="PTHR34501">
    <property type="entry name" value="PROTEIN YDDL-RELATED"/>
    <property type="match status" value="1"/>
</dbReference>
<evidence type="ECO:0000256" key="7">
    <source>
        <dbReference type="ARBA" id="ARBA00023065"/>
    </source>
</evidence>
<evidence type="ECO:0000256" key="4">
    <source>
        <dbReference type="ARBA" id="ARBA00022452"/>
    </source>
</evidence>
<keyword evidence="7" id="KW-0406">Ion transport</keyword>
<keyword evidence="3" id="KW-0813">Transport</keyword>
<comment type="subunit">
    <text evidence="2">Homotrimer.</text>
</comment>
<dbReference type="EMBL" id="CP000272">
    <property type="protein sequence ID" value="ABE36646.1"/>
    <property type="molecule type" value="Genomic_DNA"/>
</dbReference>
<dbReference type="InterPro" id="IPR023614">
    <property type="entry name" value="Porin_dom_sf"/>
</dbReference>
<dbReference type="PANTHER" id="PTHR34501:SF9">
    <property type="entry name" value="MAJOR OUTER MEMBRANE PROTEIN P.IA"/>
    <property type="match status" value="1"/>
</dbReference>
<dbReference type="OrthoDB" id="8982743at2"/>
<evidence type="ECO:0000313" key="12">
    <source>
        <dbReference type="EMBL" id="ABE36646.1"/>
    </source>
</evidence>
<dbReference type="AlphaFoldDB" id="Q13GZ3"/>
<dbReference type="GO" id="GO:0046930">
    <property type="term" value="C:pore complex"/>
    <property type="evidence" value="ECO:0007669"/>
    <property type="project" value="UniProtKB-KW"/>
</dbReference>
<keyword evidence="8" id="KW-0626">Porin</keyword>
<dbReference type="Pfam" id="PF13609">
    <property type="entry name" value="Porin_4"/>
    <property type="match status" value="1"/>
</dbReference>
<evidence type="ECO:0000256" key="2">
    <source>
        <dbReference type="ARBA" id="ARBA00011233"/>
    </source>
</evidence>
<evidence type="ECO:0000256" key="10">
    <source>
        <dbReference type="ARBA" id="ARBA00023237"/>
    </source>
</evidence>
<dbReference type="GO" id="GO:0009279">
    <property type="term" value="C:cell outer membrane"/>
    <property type="evidence" value="ECO:0007669"/>
    <property type="project" value="UniProtKB-SubCell"/>
</dbReference>
<dbReference type="GO" id="GO:0006811">
    <property type="term" value="P:monoatomic ion transport"/>
    <property type="evidence" value="ECO:0007669"/>
    <property type="project" value="UniProtKB-KW"/>
</dbReference>
<evidence type="ECO:0000256" key="6">
    <source>
        <dbReference type="ARBA" id="ARBA00022729"/>
    </source>
</evidence>
<evidence type="ECO:0000313" key="13">
    <source>
        <dbReference type="Proteomes" id="UP000001817"/>
    </source>
</evidence>
<evidence type="ECO:0000256" key="1">
    <source>
        <dbReference type="ARBA" id="ARBA00004571"/>
    </source>
</evidence>
<dbReference type="InterPro" id="IPR050298">
    <property type="entry name" value="Gram-neg_bact_OMP"/>
</dbReference>
<keyword evidence="5" id="KW-0812">Transmembrane</keyword>
<dbReference type="eggNOG" id="COG3203">
    <property type="taxonomic scope" value="Bacteria"/>
</dbReference>
<proteinExistence type="predicted"/>
<accession>Q13GZ3</accession>
<evidence type="ECO:0000256" key="5">
    <source>
        <dbReference type="ARBA" id="ARBA00022692"/>
    </source>
</evidence>
<protein>
    <submittedName>
        <fullName evidence="12">Outer membrane porin, OmpC family</fullName>
    </submittedName>
</protein>
<dbReference type="Proteomes" id="UP000001817">
    <property type="component" value="Chromosome 3"/>
</dbReference>
<keyword evidence="9" id="KW-0472">Membrane</keyword>
<evidence type="ECO:0000256" key="8">
    <source>
        <dbReference type="ARBA" id="ARBA00023114"/>
    </source>
</evidence>
<organism evidence="12 13">
    <name type="scientific">Paraburkholderia xenovorans (strain LB400)</name>
    <dbReference type="NCBI Taxonomy" id="266265"/>
    <lineage>
        <taxon>Bacteria</taxon>
        <taxon>Pseudomonadati</taxon>
        <taxon>Pseudomonadota</taxon>
        <taxon>Betaproteobacteria</taxon>
        <taxon>Burkholderiales</taxon>
        <taxon>Burkholderiaceae</taxon>
        <taxon>Paraburkholderia</taxon>
    </lineage>
</organism>
<dbReference type="KEGG" id="bxb:DR64_7685"/>
<keyword evidence="10" id="KW-0998">Cell outer membrane</keyword>
<evidence type="ECO:0000256" key="9">
    <source>
        <dbReference type="ARBA" id="ARBA00023136"/>
    </source>
</evidence>
<reference evidence="12 13" key="1">
    <citation type="journal article" date="2006" name="Proc. Natl. Acad. Sci. U.S.A.">
        <title>Burkholderia xenovorans LB400 harbors a multi-replicon, 9.73-Mbp genome shaped for versatility.</title>
        <authorList>
            <person name="Chain P.S."/>
            <person name="Denef V.J."/>
            <person name="Konstantinidis K.T."/>
            <person name="Vergez L.M."/>
            <person name="Agullo L."/>
            <person name="Reyes V.L."/>
            <person name="Hauser L."/>
            <person name="Cordova M."/>
            <person name="Gomez L."/>
            <person name="Gonzalez M."/>
            <person name="Land M."/>
            <person name="Lao V."/>
            <person name="Larimer F."/>
            <person name="LiPuma J.J."/>
            <person name="Mahenthiralingam E."/>
            <person name="Malfatti S.A."/>
            <person name="Marx C.J."/>
            <person name="Parnell J.J."/>
            <person name="Ramette A."/>
            <person name="Richardson P."/>
            <person name="Seeger M."/>
            <person name="Smith D."/>
            <person name="Spilker T."/>
            <person name="Sul W.J."/>
            <person name="Tsoi T.V."/>
            <person name="Ulrich L.E."/>
            <person name="Zhulin I.B."/>
            <person name="Tiedje J.M."/>
        </authorList>
    </citation>
    <scope>NUCLEOTIDE SEQUENCE [LARGE SCALE GENOMIC DNA]</scope>
    <source>
        <strain evidence="12 13">LB400</strain>
    </source>
</reference>
<dbReference type="STRING" id="266265.Bxe_C0730"/>